<gene>
    <name evidence="2" type="ORF">UFOPK3733_01685</name>
</gene>
<dbReference type="EMBL" id="CAFBNC010000103">
    <property type="protein sequence ID" value="CAB4947695.1"/>
    <property type="molecule type" value="Genomic_DNA"/>
</dbReference>
<protein>
    <submittedName>
        <fullName evidence="2">Unannotated protein</fullName>
    </submittedName>
</protein>
<dbReference type="AlphaFoldDB" id="A0A6J7JWR0"/>
<feature type="region of interest" description="Disordered" evidence="1">
    <location>
        <begin position="203"/>
        <end position="239"/>
    </location>
</feature>
<feature type="compositionally biased region" description="Basic residues" evidence="1">
    <location>
        <begin position="133"/>
        <end position="146"/>
    </location>
</feature>
<feature type="region of interest" description="Disordered" evidence="1">
    <location>
        <begin position="1"/>
        <end position="31"/>
    </location>
</feature>
<reference evidence="2" key="1">
    <citation type="submission" date="2020-05" db="EMBL/GenBank/DDBJ databases">
        <authorList>
            <person name="Chiriac C."/>
            <person name="Salcher M."/>
            <person name="Ghai R."/>
            <person name="Kavagutti S V."/>
        </authorList>
    </citation>
    <scope>NUCLEOTIDE SEQUENCE</scope>
</reference>
<evidence type="ECO:0000256" key="1">
    <source>
        <dbReference type="SAM" id="MobiDB-lite"/>
    </source>
</evidence>
<evidence type="ECO:0000313" key="2">
    <source>
        <dbReference type="EMBL" id="CAB4947695.1"/>
    </source>
</evidence>
<feature type="compositionally biased region" description="Low complexity" evidence="1">
    <location>
        <begin position="216"/>
        <end position="234"/>
    </location>
</feature>
<feature type="region of interest" description="Disordered" evidence="1">
    <location>
        <begin position="51"/>
        <end position="190"/>
    </location>
</feature>
<feature type="compositionally biased region" description="Polar residues" evidence="1">
    <location>
        <begin position="152"/>
        <end position="169"/>
    </location>
</feature>
<sequence>MSGSGPSEPSADLCPPAASTPLPSEASGTTSSIRRRCVLLRVLHCSPAATTTRSTWVASRRSPIHSPATTARSRVSRPRWPRCCASRGTAPPVSASGISPQVGSRAPPARSIVGPRAWGSTASTGSSVPRPRSTNRRSTTRPRPSRRMWVGPSTTSPRTSPIGPSNGSSARRPPHRNGPSSATSPPRPCMRRIMWPVSGAIVSPGPSTTVGMRFASTSTNDSSRSESSLRTPRSLPDLTRSLRGTTIPIVTSPWLVDSWRCSPDSSRIPMRRSIG</sequence>
<accession>A0A6J7JWR0</accession>
<name>A0A6J7JWR0_9ZZZZ</name>
<organism evidence="2">
    <name type="scientific">freshwater metagenome</name>
    <dbReference type="NCBI Taxonomy" id="449393"/>
    <lineage>
        <taxon>unclassified sequences</taxon>
        <taxon>metagenomes</taxon>
        <taxon>ecological metagenomes</taxon>
    </lineage>
</organism>
<proteinExistence type="predicted"/>